<name>A0A6A6VVK4_9PEZI</name>
<feature type="compositionally biased region" description="Basic and acidic residues" evidence="13">
    <location>
        <begin position="377"/>
        <end position="391"/>
    </location>
</feature>
<dbReference type="GO" id="GO:0005789">
    <property type="term" value="C:endoplasmic reticulum membrane"/>
    <property type="evidence" value="ECO:0007669"/>
    <property type="project" value="UniProtKB-SubCell"/>
</dbReference>
<evidence type="ECO:0000256" key="10">
    <source>
        <dbReference type="ARBA" id="ARBA00048048"/>
    </source>
</evidence>
<evidence type="ECO:0000256" key="11">
    <source>
        <dbReference type="HAMAP-Rule" id="MF_03199"/>
    </source>
</evidence>
<gene>
    <name evidence="11" type="primary">PFA4</name>
    <name evidence="15" type="ORF">EJ05DRAFT_514263</name>
</gene>
<evidence type="ECO:0000256" key="8">
    <source>
        <dbReference type="ARBA" id="ARBA00023288"/>
    </source>
</evidence>
<comment type="subcellular location">
    <subcellularLocation>
        <location evidence="11">Endoplasmic reticulum membrane</location>
        <topology evidence="11">Multi-pass membrane protein</topology>
    </subcellularLocation>
    <subcellularLocation>
        <location evidence="1">Membrane</location>
        <topology evidence="1">Multi-pass membrane protein</topology>
    </subcellularLocation>
</comment>
<evidence type="ECO:0000256" key="3">
    <source>
        <dbReference type="ARBA" id="ARBA00022692"/>
    </source>
</evidence>
<comment type="function">
    <text evidence="11">Mediates the reversible addition of palmitate to target proteins, thereby regulating their membrane association and biological function.</text>
</comment>
<evidence type="ECO:0000259" key="14">
    <source>
        <dbReference type="Pfam" id="PF01529"/>
    </source>
</evidence>
<evidence type="ECO:0000313" key="16">
    <source>
        <dbReference type="Proteomes" id="UP000799437"/>
    </source>
</evidence>
<evidence type="ECO:0000256" key="13">
    <source>
        <dbReference type="SAM" id="MobiDB-lite"/>
    </source>
</evidence>
<dbReference type="OrthoDB" id="331948at2759"/>
<comment type="caution">
    <text evidence="11">Lacks conserved residue(s) required for the propagation of feature annotation.</text>
</comment>
<dbReference type="PROSITE" id="PS50216">
    <property type="entry name" value="DHHC"/>
    <property type="match status" value="1"/>
</dbReference>
<evidence type="ECO:0000256" key="4">
    <source>
        <dbReference type="ARBA" id="ARBA00022824"/>
    </source>
</evidence>
<evidence type="ECO:0000256" key="6">
    <source>
        <dbReference type="ARBA" id="ARBA00023136"/>
    </source>
</evidence>
<comment type="catalytic activity">
    <reaction evidence="10 11 12">
        <text>L-cysteinyl-[protein] + hexadecanoyl-CoA = S-hexadecanoyl-L-cysteinyl-[protein] + CoA</text>
        <dbReference type="Rhea" id="RHEA:36683"/>
        <dbReference type="Rhea" id="RHEA-COMP:10131"/>
        <dbReference type="Rhea" id="RHEA-COMP:11032"/>
        <dbReference type="ChEBI" id="CHEBI:29950"/>
        <dbReference type="ChEBI" id="CHEBI:57287"/>
        <dbReference type="ChEBI" id="CHEBI:57379"/>
        <dbReference type="ChEBI" id="CHEBI:74151"/>
        <dbReference type="EC" id="2.3.1.225"/>
    </reaction>
</comment>
<dbReference type="Pfam" id="PF01529">
    <property type="entry name" value="DHHC"/>
    <property type="match status" value="1"/>
</dbReference>
<dbReference type="Proteomes" id="UP000799437">
    <property type="component" value="Unassembled WGS sequence"/>
</dbReference>
<dbReference type="EC" id="2.3.1.225" evidence="11"/>
<comment type="domain">
    <text evidence="11 12">The DHHC domain is required for palmitoyltransferase activity.</text>
</comment>
<evidence type="ECO:0000313" key="15">
    <source>
        <dbReference type="EMBL" id="KAF2754263.1"/>
    </source>
</evidence>
<keyword evidence="9 11" id="KW-0012">Acyltransferase</keyword>
<evidence type="ECO:0000256" key="5">
    <source>
        <dbReference type="ARBA" id="ARBA00022989"/>
    </source>
</evidence>
<keyword evidence="3 11" id="KW-0812">Transmembrane</keyword>
<comment type="similarity">
    <text evidence="11">Belongs to the DHHC palmitoyltransferase family. PFA4 subfamily.</text>
</comment>
<feature type="transmembrane region" description="Helical" evidence="11 12">
    <location>
        <begin position="178"/>
        <end position="200"/>
    </location>
</feature>
<evidence type="ECO:0000256" key="9">
    <source>
        <dbReference type="ARBA" id="ARBA00023315"/>
    </source>
</evidence>
<feature type="transmembrane region" description="Helical" evidence="11 12">
    <location>
        <begin position="139"/>
        <end position="158"/>
    </location>
</feature>
<evidence type="ECO:0000256" key="7">
    <source>
        <dbReference type="ARBA" id="ARBA00023139"/>
    </source>
</evidence>
<organism evidence="15 16">
    <name type="scientific">Pseudovirgaria hyperparasitica</name>
    <dbReference type="NCBI Taxonomy" id="470096"/>
    <lineage>
        <taxon>Eukaryota</taxon>
        <taxon>Fungi</taxon>
        <taxon>Dikarya</taxon>
        <taxon>Ascomycota</taxon>
        <taxon>Pezizomycotina</taxon>
        <taxon>Dothideomycetes</taxon>
        <taxon>Dothideomycetes incertae sedis</taxon>
        <taxon>Acrospermales</taxon>
        <taxon>Acrospermaceae</taxon>
        <taxon>Pseudovirgaria</taxon>
    </lineage>
</organism>
<dbReference type="InterPro" id="IPR033682">
    <property type="entry name" value="PFA4"/>
</dbReference>
<reference evidence="15" key="1">
    <citation type="journal article" date="2020" name="Stud. Mycol.">
        <title>101 Dothideomycetes genomes: a test case for predicting lifestyles and emergence of pathogens.</title>
        <authorList>
            <person name="Haridas S."/>
            <person name="Albert R."/>
            <person name="Binder M."/>
            <person name="Bloem J."/>
            <person name="Labutti K."/>
            <person name="Salamov A."/>
            <person name="Andreopoulos B."/>
            <person name="Baker S."/>
            <person name="Barry K."/>
            <person name="Bills G."/>
            <person name="Bluhm B."/>
            <person name="Cannon C."/>
            <person name="Castanera R."/>
            <person name="Culley D."/>
            <person name="Daum C."/>
            <person name="Ezra D."/>
            <person name="Gonzalez J."/>
            <person name="Henrissat B."/>
            <person name="Kuo A."/>
            <person name="Liang C."/>
            <person name="Lipzen A."/>
            <person name="Lutzoni F."/>
            <person name="Magnuson J."/>
            <person name="Mondo S."/>
            <person name="Nolan M."/>
            <person name="Ohm R."/>
            <person name="Pangilinan J."/>
            <person name="Park H.-J."/>
            <person name="Ramirez L."/>
            <person name="Alfaro M."/>
            <person name="Sun H."/>
            <person name="Tritt A."/>
            <person name="Yoshinaga Y."/>
            <person name="Zwiers L.-H."/>
            <person name="Turgeon B."/>
            <person name="Goodwin S."/>
            <person name="Spatafora J."/>
            <person name="Crous P."/>
            <person name="Grigoriev I."/>
        </authorList>
    </citation>
    <scope>NUCLEOTIDE SEQUENCE</scope>
    <source>
        <strain evidence="15">CBS 121739</strain>
    </source>
</reference>
<dbReference type="PANTHER" id="PTHR12246">
    <property type="entry name" value="PALMITOYLTRANSFERASE ZDHHC16"/>
    <property type="match status" value="1"/>
</dbReference>
<evidence type="ECO:0000256" key="1">
    <source>
        <dbReference type="ARBA" id="ARBA00004141"/>
    </source>
</evidence>
<dbReference type="InterPro" id="IPR039859">
    <property type="entry name" value="PFA4/ZDH16/20/ERF2-like"/>
</dbReference>
<dbReference type="AlphaFoldDB" id="A0A6A6VVK4"/>
<feature type="transmembrane region" description="Helical" evidence="11 12">
    <location>
        <begin position="9"/>
        <end position="31"/>
    </location>
</feature>
<feature type="domain" description="Palmitoyltransferase DHHC" evidence="14">
    <location>
        <begin position="90"/>
        <end position="217"/>
    </location>
</feature>
<feature type="active site" description="S-palmitoyl cysteine intermediate" evidence="11">
    <location>
        <position position="121"/>
    </location>
</feature>
<keyword evidence="6 11" id="KW-0472">Membrane</keyword>
<keyword evidence="2 11" id="KW-0808">Transferase</keyword>
<feature type="region of interest" description="Disordered" evidence="13">
    <location>
        <begin position="293"/>
        <end position="394"/>
    </location>
</feature>
<keyword evidence="5 11" id="KW-1133">Transmembrane helix</keyword>
<sequence>MAAIELGSFAIPAVLVLIFFLAYTSQILFLYLEPRPLNTEELLIFNGLLICLLISYARACATDPGGIPKDWDTKPSDIASLEAHSGKLRGRWCRRCEAFKPPRAHHCKTCGRCIPKMDHHCPWTANCVSFTTFPHFMRFLVYAVAAMSYLMTFIWQRGAILWENRHLPSYYGPSPLKLAHLFVLVVVNTFTLFALSILLIRVVWSLAINTTTIEGWEIERHETLLRRARYLGGYLTAPDGSKVRIVRQEFPYDIGIFKNIAQGMNTWNIIAWFWPFSATPKAKDGVSFEENGFEDAAKSWPPPDPDRVLRSMPAPSIGEIRDHDEEPEEMRIQAFRQRQEEDMRRRRPFRQRIEKQIDTEQSEDDGLSDAGSASGEEGWKNSEGERLRDFGVDEDVEFYDEDDLPLSVLMKRRRAA</sequence>
<protein>
    <recommendedName>
        <fullName evidence="11">Palmitoyltransferase PFA4</fullName>
        <ecNumber evidence="11">2.3.1.225</ecNumber>
    </recommendedName>
    <alternativeName>
        <fullName evidence="11">Protein S-acyltransferase</fullName>
        <shortName evidence="11">PAT</shortName>
    </alternativeName>
    <alternativeName>
        <fullName evidence="11">Protein fatty acyltransferase 4</fullName>
    </alternativeName>
</protein>
<proteinExistence type="inferred from homology"/>
<evidence type="ECO:0000256" key="12">
    <source>
        <dbReference type="RuleBase" id="RU079119"/>
    </source>
</evidence>
<accession>A0A6A6VVK4</accession>
<keyword evidence="16" id="KW-1185">Reference proteome</keyword>
<keyword evidence="7 11" id="KW-0564">Palmitate</keyword>
<keyword evidence="4 11" id="KW-0256">Endoplasmic reticulum</keyword>
<dbReference type="InterPro" id="IPR001594">
    <property type="entry name" value="Palmitoyltrfase_DHHC"/>
</dbReference>
<dbReference type="HAMAP" id="MF_03199">
    <property type="entry name" value="DHHC_PAT_PFA4"/>
    <property type="match status" value="1"/>
</dbReference>
<keyword evidence="8 11" id="KW-0449">Lipoprotein</keyword>
<dbReference type="GO" id="GO:0019706">
    <property type="term" value="F:protein-cysteine S-palmitoyltransferase activity"/>
    <property type="evidence" value="ECO:0007669"/>
    <property type="project" value="UniProtKB-UniRule"/>
</dbReference>
<dbReference type="EMBL" id="ML996581">
    <property type="protein sequence ID" value="KAF2754263.1"/>
    <property type="molecule type" value="Genomic_DNA"/>
</dbReference>
<evidence type="ECO:0000256" key="2">
    <source>
        <dbReference type="ARBA" id="ARBA00022679"/>
    </source>
</evidence>